<evidence type="ECO:0008006" key="4">
    <source>
        <dbReference type="Google" id="ProtNLM"/>
    </source>
</evidence>
<feature type="compositionally biased region" description="Basic and acidic residues" evidence="2">
    <location>
        <begin position="331"/>
        <end position="354"/>
    </location>
</feature>
<proteinExistence type="predicted"/>
<name>A0A6L2KU85_TANCI</name>
<feature type="coiled-coil region" evidence="1">
    <location>
        <begin position="451"/>
        <end position="485"/>
    </location>
</feature>
<evidence type="ECO:0000256" key="1">
    <source>
        <dbReference type="SAM" id="Coils"/>
    </source>
</evidence>
<reference evidence="3" key="1">
    <citation type="journal article" date="2019" name="Sci. Rep.">
        <title>Draft genome of Tanacetum cinerariifolium, the natural source of mosquito coil.</title>
        <authorList>
            <person name="Yamashiro T."/>
            <person name="Shiraishi A."/>
            <person name="Satake H."/>
            <person name="Nakayama K."/>
        </authorList>
    </citation>
    <scope>NUCLEOTIDE SEQUENCE</scope>
</reference>
<keyword evidence="1" id="KW-0175">Coiled coil</keyword>
<organism evidence="3">
    <name type="scientific">Tanacetum cinerariifolium</name>
    <name type="common">Dalmatian daisy</name>
    <name type="synonym">Chrysanthemum cinerariifolium</name>
    <dbReference type="NCBI Taxonomy" id="118510"/>
    <lineage>
        <taxon>Eukaryota</taxon>
        <taxon>Viridiplantae</taxon>
        <taxon>Streptophyta</taxon>
        <taxon>Embryophyta</taxon>
        <taxon>Tracheophyta</taxon>
        <taxon>Spermatophyta</taxon>
        <taxon>Magnoliopsida</taxon>
        <taxon>eudicotyledons</taxon>
        <taxon>Gunneridae</taxon>
        <taxon>Pentapetalae</taxon>
        <taxon>asterids</taxon>
        <taxon>campanulids</taxon>
        <taxon>Asterales</taxon>
        <taxon>Asteraceae</taxon>
        <taxon>Asteroideae</taxon>
        <taxon>Anthemideae</taxon>
        <taxon>Anthemidinae</taxon>
        <taxon>Tanacetum</taxon>
    </lineage>
</organism>
<dbReference type="EMBL" id="BKCJ010003027">
    <property type="protein sequence ID" value="GEU52519.1"/>
    <property type="molecule type" value="Genomic_DNA"/>
</dbReference>
<gene>
    <name evidence="3" type="ORF">Tci_024497</name>
</gene>
<dbReference type="AlphaFoldDB" id="A0A6L2KU85"/>
<feature type="compositionally biased region" description="Low complexity" evidence="2">
    <location>
        <begin position="359"/>
        <end position="370"/>
    </location>
</feature>
<sequence>MSFESQCVSDHVIPKFDMHIYTSVLTANEVNSLVKEHAIPLDLHPCVHPFTLAMNNLPGDKIVSLGLNWLTLFEIYGHSLNMHPTVNLFRAFYKLNKQGHWFSFELRTGKVGHDKLFNKFCTSLKHWKNRFFLIGRRAIPDAMPWRHKNSSLADPPPTDVQAEDICRLCENIIDLRPVHPTMLYEIGLTTIWKHVGAPSGLMVMGMHVLISKVSHVRGVRIGKGTALATNEAIAQHTTAHLPSGSQILEKSDYQKVVEHEDERVLAAQRKAHAAHDKAVGKRSAAEEFANRQEGDARNSLDNARNDTEVNSPHFASSPHSEHSLQSQQSAHTDEDTHGHSGGDGLYHDERDEHARRHASGSTGRILSSSSGGSGRQRYEALNDDYREPYPSYFSCHDVFDRLTDTQNHLVDAIRSRSALSDDHKILKQVHLSCVSKKPTLTKKLTVVGKEKDELLDKNREQEEHIKRLEEALASKTSSLSKAESTASALMCFKCFKFIRLKLPIINMETHG</sequence>
<comment type="caution">
    <text evidence="3">The sequence shown here is derived from an EMBL/GenBank/DDBJ whole genome shotgun (WGS) entry which is preliminary data.</text>
</comment>
<evidence type="ECO:0000256" key="2">
    <source>
        <dbReference type="SAM" id="MobiDB-lite"/>
    </source>
</evidence>
<accession>A0A6L2KU85</accession>
<evidence type="ECO:0000313" key="3">
    <source>
        <dbReference type="EMBL" id="GEU52519.1"/>
    </source>
</evidence>
<feature type="compositionally biased region" description="Polar residues" evidence="2">
    <location>
        <begin position="308"/>
        <end position="330"/>
    </location>
</feature>
<protein>
    <recommendedName>
        <fullName evidence="4">Transposase (Putative), gypsy type</fullName>
    </recommendedName>
</protein>
<feature type="region of interest" description="Disordered" evidence="2">
    <location>
        <begin position="268"/>
        <end position="377"/>
    </location>
</feature>
<feature type="compositionally biased region" description="Basic and acidic residues" evidence="2">
    <location>
        <begin position="273"/>
        <end position="307"/>
    </location>
</feature>